<dbReference type="Ensembl" id="ENSGAGT00000029362.1">
    <property type="protein sequence ID" value="ENSGAGP00000025811.1"/>
    <property type="gene ID" value="ENSGAGG00000018847.1"/>
</dbReference>
<dbReference type="CDD" id="cd21937">
    <property type="entry name" value="ZIP_MycBP-like"/>
    <property type="match status" value="1"/>
</dbReference>
<evidence type="ECO:0008006" key="8">
    <source>
        <dbReference type="Google" id="ProtNLM"/>
    </source>
</evidence>
<accession>A0A452IDN3</accession>
<dbReference type="GO" id="GO:0005634">
    <property type="term" value="C:nucleus"/>
    <property type="evidence" value="ECO:0007669"/>
    <property type="project" value="UniProtKB-SubCell"/>
</dbReference>
<feature type="region of interest" description="Disordered" evidence="5">
    <location>
        <begin position="1"/>
        <end position="36"/>
    </location>
</feature>
<dbReference type="GO" id="GO:0003713">
    <property type="term" value="F:transcription coactivator activity"/>
    <property type="evidence" value="ECO:0007669"/>
    <property type="project" value="InterPro"/>
</dbReference>
<comment type="similarity">
    <text evidence="2">Belongs to the AMY1 family.</text>
</comment>
<keyword evidence="3" id="KW-0539">Nucleus</keyword>
<feature type="region of interest" description="Disordered" evidence="5">
    <location>
        <begin position="60"/>
        <end position="82"/>
    </location>
</feature>
<dbReference type="Proteomes" id="UP000291020">
    <property type="component" value="Unassembled WGS sequence"/>
</dbReference>
<dbReference type="PANTHER" id="PTHR13168:SF0">
    <property type="entry name" value="C-MYC-BINDING PROTEIN"/>
    <property type="match status" value="1"/>
</dbReference>
<dbReference type="STRING" id="38772.ENSGAGP00000025811"/>
<proteinExistence type="inferred from homology"/>
<evidence type="ECO:0000313" key="6">
    <source>
        <dbReference type="Ensembl" id="ENSGAGP00000025811.1"/>
    </source>
</evidence>
<evidence type="ECO:0000256" key="3">
    <source>
        <dbReference type="ARBA" id="ARBA00023242"/>
    </source>
</evidence>
<dbReference type="InterPro" id="IPR026060">
    <property type="entry name" value="AMY1"/>
</dbReference>
<comment type="subcellular location">
    <subcellularLocation>
        <location evidence="1">Nucleus</location>
    </subcellularLocation>
</comment>
<reference evidence="7" key="1">
    <citation type="journal article" date="2017" name="PLoS ONE">
        <title>The Agassiz's desert tortoise genome provides a resource for the conservation of a threatened species.</title>
        <authorList>
            <person name="Tollis M."/>
            <person name="DeNardo D.F."/>
            <person name="Cornelius J.A."/>
            <person name="Dolby G.A."/>
            <person name="Edwards T."/>
            <person name="Henen B.T."/>
            <person name="Karl A.E."/>
            <person name="Murphy R.W."/>
            <person name="Kusumi K."/>
        </authorList>
    </citation>
    <scope>NUCLEOTIDE SEQUENCE [LARGE SCALE GENOMIC DNA]</scope>
</reference>
<sequence>MERCESSPPSRKRPRAQARPSRQSGGGADGALQGAGLQLLPGTHRLLLVPAPPSRSLGIPLAASAPFSDRPGRSRLADPGPHCPALTLFPSFPQATDSKREQFRRYLEKSGVLDTLTKVLVALYEEPEKPNSALDFLKHHIGAAAPENPEVEALRLEVAEMKEKYEAVLEENKKLKAKLSQYEPPPEEKRGE</sequence>
<dbReference type="AlphaFoldDB" id="A0A452IDN3"/>
<reference evidence="6" key="2">
    <citation type="submission" date="2025-08" db="UniProtKB">
        <authorList>
            <consortium name="Ensembl"/>
        </authorList>
    </citation>
    <scope>IDENTIFICATION</scope>
</reference>
<keyword evidence="7" id="KW-1185">Reference proteome</keyword>
<evidence type="ECO:0000256" key="4">
    <source>
        <dbReference type="SAM" id="Coils"/>
    </source>
</evidence>
<name>A0A452IDN3_9SAUR</name>
<dbReference type="PANTHER" id="PTHR13168">
    <property type="entry name" value="ASSOCIATE OF C-MYC AMY-1"/>
    <property type="match status" value="1"/>
</dbReference>
<evidence type="ECO:0000256" key="1">
    <source>
        <dbReference type="ARBA" id="ARBA00004123"/>
    </source>
</evidence>
<evidence type="ECO:0000256" key="2">
    <source>
        <dbReference type="ARBA" id="ARBA00009389"/>
    </source>
</evidence>
<dbReference type="PRINTS" id="PR02028">
    <property type="entry name" value="CMYCBINDINGP"/>
</dbReference>
<evidence type="ECO:0000256" key="5">
    <source>
        <dbReference type="SAM" id="MobiDB-lite"/>
    </source>
</evidence>
<dbReference type="Gene3D" id="6.10.250.1060">
    <property type="match status" value="1"/>
</dbReference>
<evidence type="ECO:0000313" key="7">
    <source>
        <dbReference type="Proteomes" id="UP000291020"/>
    </source>
</evidence>
<keyword evidence="4" id="KW-0175">Coiled coil</keyword>
<organism evidence="6 7">
    <name type="scientific">Gopherus agassizii</name>
    <name type="common">Agassiz's desert tortoise</name>
    <dbReference type="NCBI Taxonomy" id="38772"/>
    <lineage>
        <taxon>Eukaryota</taxon>
        <taxon>Metazoa</taxon>
        <taxon>Chordata</taxon>
        <taxon>Craniata</taxon>
        <taxon>Vertebrata</taxon>
        <taxon>Euteleostomi</taxon>
        <taxon>Archelosauria</taxon>
        <taxon>Testudinata</taxon>
        <taxon>Testudines</taxon>
        <taxon>Cryptodira</taxon>
        <taxon>Durocryptodira</taxon>
        <taxon>Testudinoidea</taxon>
        <taxon>Testudinidae</taxon>
        <taxon>Gopherus</taxon>
    </lineage>
</organism>
<protein>
    <recommendedName>
        <fullName evidence="8">MYC binding protein</fullName>
    </recommendedName>
</protein>
<reference evidence="6" key="3">
    <citation type="submission" date="2025-09" db="UniProtKB">
        <authorList>
            <consortium name="Ensembl"/>
        </authorList>
    </citation>
    <scope>IDENTIFICATION</scope>
</reference>
<feature type="coiled-coil region" evidence="4">
    <location>
        <begin position="151"/>
        <end position="178"/>
    </location>
</feature>